<reference evidence="2" key="1">
    <citation type="journal article" date="2019" name="Int. J. Syst. Evol. Microbiol.">
        <title>The Global Catalogue of Microorganisms (GCM) 10K type strain sequencing project: providing services to taxonomists for standard genome sequencing and annotation.</title>
        <authorList>
            <consortium name="The Broad Institute Genomics Platform"/>
            <consortium name="The Broad Institute Genome Sequencing Center for Infectious Disease"/>
            <person name="Wu L."/>
            <person name="Ma J."/>
        </authorList>
    </citation>
    <scope>NUCLEOTIDE SEQUENCE [LARGE SCALE GENOMIC DNA]</scope>
    <source>
        <strain evidence="2">CCUG 59129</strain>
    </source>
</reference>
<dbReference type="Pfam" id="PF14518">
    <property type="entry name" value="Haem_oxygenas_2"/>
    <property type="match status" value="1"/>
</dbReference>
<keyword evidence="2" id="KW-1185">Reference proteome</keyword>
<dbReference type="EMBL" id="JBHTJZ010000005">
    <property type="protein sequence ID" value="MFD0958995.1"/>
    <property type="molecule type" value="Genomic_DNA"/>
</dbReference>
<dbReference type="Proteomes" id="UP001596989">
    <property type="component" value="Unassembled WGS sequence"/>
</dbReference>
<accession>A0ABW3HNB0</accession>
<gene>
    <name evidence="1" type="ORF">ACFQ2I_06270</name>
</gene>
<sequence>MTTAVYVEQINEIIEGQLKHLKETNPFFVKFPQKVQPSDLTWCSHLYHLSHHFAELLKVRWDRFQDAPHDVFSTHYQEEKDHPEMLREFMLGLGLKDPVHSRPSYETENFISALYRAAAVMEDNLSLLIINSTAEKFAHMMYVHVLERLQNSGMSNLTYWEVHTVADEEHSDVYHYLSNMNEQQVEEAKHLIKYTVYAIDQMQRSWFAE</sequence>
<comment type="caution">
    <text evidence="1">The sequence shown here is derived from an EMBL/GenBank/DDBJ whole genome shotgun (WGS) entry which is preliminary data.</text>
</comment>
<evidence type="ECO:0000313" key="2">
    <source>
        <dbReference type="Proteomes" id="UP001596989"/>
    </source>
</evidence>
<name>A0ABW3HNB0_9BACL</name>
<dbReference type="Gene3D" id="1.20.910.10">
    <property type="entry name" value="Heme oxygenase-like"/>
    <property type="match status" value="1"/>
</dbReference>
<protein>
    <submittedName>
        <fullName evidence="1">Iron-containing redox enzyme family protein</fullName>
    </submittedName>
</protein>
<proteinExistence type="predicted"/>
<evidence type="ECO:0000313" key="1">
    <source>
        <dbReference type="EMBL" id="MFD0958995.1"/>
    </source>
</evidence>
<dbReference type="SUPFAM" id="SSF48613">
    <property type="entry name" value="Heme oxygenase-like"/>
    <property type="match status" value="1"/>
</dbReference>
<organism evidence="1 2">
    <name type="scientific">Paenibacillus chungangensis</name>
    <dbReference type="NCBI Taxonomy" id="696535"/>
    <lineage>
        <taxon>Bacteria</taxon>
        <taxon>Bacillati</taxon>
        <taxon>Bacillota</taxon>
        <taxon>Bacilli</taxon>
        <taxon>Bacillales</taxon>
        <taxon>Paenibacillaceae</taxon>
        <taxon>Paenibacillus</taxon>
    </lineage>
</organism>
<dbReference type="RefSeq" id="WP_377562832.1">
    <property type="nucleotide sequence ID" value="NZ_JBHTJZ010000005.1"/>
</dbReference>
<dbReference type="InterPro" id="IPR016084">
    <property type="entry name" value="Haem_Oase-like_multi-hlx"/>
</dbReference>